<dbReference type="SUPFAM" id="SSF54909">
    <property type="entry name" value="Dimeric alpha+beta barrel"/>
    <property type="match status" value="1"/>
</dbReference>
<dbReference type="EC" id="5.1.3.32" evidence="1"/>
<dbReference type="Pfam" id="PF05336">
    <property type="entry name" value="rhaM"/>
    <property type="match status" value="1"/>
</dbReference>
<dbReference type="AlphaFoldDB" id="A0A840AS86"/>
<evidence type="ECO:0000313" key="2">
    <source>
        <dbReference type="Proteomes" id="UP000553963"/>
    </source>
</evidence>
<organism evidence="1 2">
    <name type="scientific">Kaistia hirudinis</name>
    <dbReference type="NCBI Taxonomy" id="1293440"/>
    <lineage>
        <taxon>Bacteria</taxon>
        <taxon>Pseudomonadati</taxon>
        <taxon>Pseudomonadota</taxon>
        <taxon>Alphaproteobacteria</taxon>
        <taxon>Hyphomicrobiales</taxon>
        <taxon>Kaistiaceae</taxon>
        <taxon>Kaistia</taxon>
    </lineage>
</organism>
<keyword evidence="1" id="KW-0413">Isomerase</keyword>
<dbReference type="PANTHER" id="PTHR34389:SF2">
    <property type="entry name" value="L-RHAMNOSE MUTAROTASE"/>
    <property type="match status" value="1"/>
</dbReference>
<name>A0A840AS86_9HYPH</name>
<sequence length="117" mass="13357">MSGRDTVPGAPLLYLYRLKPGAGPEYDHAHEAVWPQMLALIDEAGIEDYRIWRHEEIVVCRLRMRQGFEATAAMLAASDIQQRWTASLAHLFEQIATESGEPLWLDEVFRFKARADS</sequence>
<dbReference type="InterPro" id="IPR008000">
    <property type="entry name" value="Rham/fucose_mutarotase"/>
</dbReference>
<accession>A0A840AS86</accession>
<dbReference type="Proteomes" id="UP000553963">
    <property type="component" value="Unassembled WGS sequence"/>
</dbReference>
<gene>
    <name evidence="1" type="ORF">GGR25_002385</name>
</gene>
<dbReference type="InterPro" id="IPR011008">
    <property type="entry name" value="Dimeric_a/b-barrel"/>
</dbReference>
<dbReference type="RefSeq" id="WP_183398983.1">
    <property type="nucleotide sequence ID" value="NZ_JACIDS010000003.1"/>
</dbReference>
<dbReference type="PANTHER" id="PTHR34389">
    <property type="entry name" value="L-RHAMNOSE MUTAROTASE"/>
    <property type="match status" value="1"/>
</dbReference>
<reference evidence="1 2" key="1">
    <citation type="submission" date="2020-08" db="EMBL/GenBank/DDBJ databases">
        <title>Genomic Encyclopedia of Type Strains, Phase IV (KMG-IV): sequencing the most valuable type-strain genomes for metagenomic binning, comparative biology and taxonomic classification.</title>
        <authorList>
            <person name="Goeker M."/>
        </authorList>
    </citation>
    <scope>NUCLEOTIDE SEQUENCE [LARGE SCALE GENOMIC DNA]</scope>
    <source>
        <strain evidence="1 2">DSM 25966</strain>
    </source>
</reference>
<comment type="caution">
    <text evidence="1">The sequence shown here is derived from an EMBL/GenBank/DDBJ whole genome shotgun (WGS) entry which is preliminary data.</text>
</comment>
<keyword evidence="2" id="KW-1185">Reference proteome</keyword>
<dbReference type="EMBL" id="JACIDS010000003">
    <property type="protein sequence ID" value="MBB3931335.1"/>
    <property type="molecule type" value="Genomic_DNA"/>
</dbReference>
<proteinExistence type="predicted"/>
<dbReference type="GO" id="GO:0062192">
    <property type="term" value="F:L-rhamnose mutarotase activity"/>
    <property type="evidence" value="ECO:0007669"/>
    <property type="project" value="UniProtKB-EC"/>
</dbReference>
<protein>
    <submittedName>
        <fullName evidence="1">L-rhamnose mutarotase</fullName>
        <ecNumber evidence="1">5.1.3.32</ecNumber>
    </submittedName>
</protein>
<evidence type="ECO:0000313" key="1">
    <source>
        <dbReference type="EMBL" id="MBB3931335.1"/>
    </source>
</evidence>
<dbReference type="Gene3D" id="3.30.70.100">
    <property type="match status" value="1"/>
</dbReference>
<dbReference type="GO" id="GO:0019301">
    <property type="term" value="P:rhamnose catabolic process"/>
    <property type="evidence" value="ECO:0007669"/>
    <property type="project" value="TreeGrafter"/>
</dbReference>